<name>A0A2R4TCW7_9ACTN</name>
<keyword evidence="3" id="KW-1185">Reference proteome</keyword>
<sequence length="110" mass="11688">MMVPLDGEVLAEQSLVSSVAARREDSLGRAGAAVVVVDQVAVEKNLQVRAVEVPHRDRGLQHDPLMLLLREVPDVPVGPRVHRLPMWLHASGGQGGSSRGTGWHGSASAC</sequence>
<organism evidence="2 3">
    <name type="scientific">Streptomyces lunaelactis</name>
    <dbReference type="NCBI Taxonomy" id="1535768"/>
    <lineage>
        <taxon>Bacteria</taxon>
        <taxon>Bacillati</taxon>
        <taxon>Actinomycetota</taxon>
        <taxon>Actinomycetes</taxon>
        <taxon>Kitasatosporales</taxon>
        <taxon>Streptomycetaceae</taxon>
        <taxon>Streptomyces</taxon>
    </lineage>
</organism>
<evidence type="ECO:0000256" key="1">
    <source>
        <dbReference type="SAM" id="MobiDB-lite"/>
    </source>
</evidence>
<accession>A0A2R4TCW7</accession>
<evidence type="ECO:0000313" key="2">
    <source>
        <dbReference type="EMBL" id="AVZ76964.1"/>
    </source>
</evidence>
<dbReference type="KEGG" id="slk:SLUN_37070"/>
<protein>
    <submittedName>
        <fullName evidence="2">Uncharacterized protein</fullName>
    </submittedName>
</protein>
<dbReference type="Proteomes" id="UP000244201">
    <property type="component" value="Chromosome"/>
</dbReference>
<dbReference type="AlphaFoldDB" id="A0A2R4TCW7"/>
<reference evidence="2 3" key="1">
    <citation type="submission" date="2018-01" db="EMBL/GenBank/DDBJ databases">
        <title>Complete genome sequence of Streptomyces lunaelactis MM109T, a Ferroverdin A producer isolated from cave moonmilk deposits.</title>
        <authorList>
            <person name="Naome A."/>
            <person name="Martinet L."/>
            <person name="Maciejewska M."/>
            <person name="Anderssen S."/>
            <person name="Adam D."/>
            <person name="Tenconi E."/>
            <person name="Deflandre B."/>
            <person name="Arguelles-Arias A."/>
            <person name="Calusinska M."/>
            <person name="Copieters W."/>
            <person name="Karim L."/>
            <person name="Hanikenne M."/>
            <person name="Baurain D."/>
            <person name="van Wezel G."/>
            <person name="Smargiasso N."/>
            <person name="de Pauw E."/>
            <person name="Delfosse P."/>
            <person name="Rigali S."/>
        </authorList>
    </citation>
    <scope>NUCLEOTIDE SEQUENCE [LARGE SCALE GENOMIC DNA]</scope>
    <source>
        <strain evidence="2 3">MM109</strain>
    </source>
</reference>
<evidence type="ECO:0000313" key="3">
    <source>
        <dbReference type="Proteomes" id="UP000244201"/>
    </source>
</evidence>
<gene>
    <name evidence="2" type="ORF">SLUN_37070</name>
</gene>
<feature type="region of interest" description="Disordered" evidence="1">
    <location>
        <begin position="91"/>
        <end position="110"/>
    </location>
</feature>
<dbReference type="EMBL" id="CP026304">
    <property type="protein sequence ID" value="AVZ76964.1"/>
    <property type="molecule type" value="Genomic_DNA"/>
</dbReference>
<feature type="compositionally biased region" description="Gly residues" evidence="1">
    <location>
        <begin position="92"/>
        <end position="103"/>
    </location>
</feature>
<proteinExistence type="predicted"/>